<dbReference type="Pfam" id="PF02776">
    <property type="entry name" value="TPP_enzyme_N"/>
    <property type="match status" value="1"/>
</dbReference>
<dbReference type="GO" id="GO:0005948">
    <property type="term" value="C:acetolactate synthase complex"/>
    <property type="evidence" value="ECO:0007669"/>
    <property type="project" value="TreeGrafter"/>
</dbReference>
<evidence type="ECO:0000256" key="3">
    <source>
        <dbReference type="RuleBase" id="RU362132"/>
    </source>
</evidence>
<dbReference type="InterPro" id="IPR029061">
    <property type="entry name" value="THDP-binding"/>
</dbReference>
<dbReference type="Proteomes" id="UP000278222">
    <property type="component" value="Unassembled WGS sequence"/>
</dbReference>
<dbReference type="EMBL" id="RJKX01000018">
    <property type="protein sequence ID" value="ROP81220.1"/>
    <property type="molecule type" value="Genomic_DNA"/>
</dbReference>
<dbReference type="InterPro" id="IPR012001">
    <property type="entry name" value="Thiamin_PyroP_enz_TPP-bd_dom"/>
</dbReference>
<dbReference type="CDD" id="cd00568">
    <property type="entry name" value="TPP_enzymes"/>
    <property type="match status" value="1"/>
</dbReference>
<organism evidence="7 8">
    <name type="scientific">Stella humosa</name>
    <dbReference type="NCBI Taxonomy" id="94"/>
    <lineage>
        <taxon>Bacteria</taxon>
        <taxon>Pseudomonadati</taxon>
        <taxon>Pseudomonadota</taxon>
        <taxon>Alphaproteobacteria</taxon>
        <taxon>Rhodospirillales</taxon>
        <taxon>Stellaceae</taxon>
        <taxon>Stella</taxon>
    </lineage>
</organism>
<comment type="similarity">
    <text evidence="1 3">Belongs to the TPP enzyme family.</text>
</comment>
<sequence length="547" mass="57191">MARMSGGDALVATLIEHGVTVGFTVPGESFLAVLEALRRARNSIRLVNARHEGSAAFAAEAYGKIALKPAAVFVSRGPGATNASIGIHTAMQDSTPLLLFVGDVPRRVQDREAFQGVDYRRFFGAIAKAVIQPFCAEDVAEATARAWRTATSGRPGPVVVVLPEDVTEAEFEGGTIPRPPRQTAAGPSPDALADAVAAIAGARQPVIVCGEMVALHRAHDALVRFADRTAAPVLAAFRRQDCFPNAHPAYAGHLGLTREPYIGELWATADVVVAVGSRLDDMTTEEFTFVRPDQTMVLLHPDPDVAAAAGAAVHLAADLRLSLDALTAALPAAPNGRLAVRDAVHAREAAHAGFAQRPSIGAVDMVKVVEAVAAQVPDDALIATDAGTFGSWVYRHYPWRQPSTQVAPEVGAMGAGVPGAIGASLARPDATVVAFVGDGGFLMTGSELATAVEEAVPVKVVLCDNAAYASILIHQHRRYGAEAYHGVTVKSPDFALLARGYGAAAWTVRETAEFAPAFRAALAHDGPALVHVLTDVRDGSANGPLQK</sequence>
<dbReference type="GO" id="GO:0030976">
    <property type="term" value="F:thiamine pyrophosphate binding"/>
    <property type="evidence" value="ECO:0007669"/>
    <property type="project" value="InterPro"/>
</dbReference>
<dbReference type="InterPro" id="IPR029035">
    <property type="entry name" value="DHS-like_NAD/FAD-binding_dom"/>
</dbReference>
<dbReference type="InterPro" id="IPR012000">
    <property type="entry name" value="Thiamin_PyroP_enz_cen_dom"/>
</dbReference>
<dbReference type="CDD" id="cd07035">
    <property type="entry name" value="TPP_PYR_POX_like"/>
    <property type="match status" value="1"/>
</dbReference>
<reference evidence="7 8" key="1">
    <citation type="submission" date="2018-11" db="EMBL/GenBank/DDBJ databases">
        <title>Genomic Encyclopedia of Type Strains, Phase IV (KMG-IV): sequencing the most valuable type-strain genomes for metagenomic binning, comparative biology and taxonomic classification.</title>
        <authorList>
            <person name="Goeker M."/>
        </authorList>
    </citation>
    <scope>NUCLEOTIDE SEQUENCE [LARGE SCALE GENOMIC DNA]</scope>
    <source>
        <strain evidence="7 8">DSM 5900</strain>
    </source>
</reference>
<gene>
    <name evidence="7" type="ORF">EDC65_5076</name>
</gene>
<dbReference type="PROSITE" id="PS00187">
    <property type="entry name" value="TPP_ENZYMES"/>
    <property type="match status" value="1"/>
</dbReference>
<dbReference type="SUPFAM" id="SSF52467">
    <property type="entry name" value="DHS-like NAD/FAD-binding domain"/>
    <property type="match status" value="1"/>
</dbReference>
<feature type="domain" description="Thiamine pyrophosphate enzyme N-terminal TPP-binding" evidence="6">
    <location>
        <begin position="4"/>
        <end position="118"/>
    </location>
</feature>
<dbReference type="InterPro" id="IPR000399">
    <property type="entry name" value="TPP-bd_CS"/>
</dbReference>
<evidence type="ECO:0000259" key="5">
    <source>
        <dbReference type="Pfam" id="PF02775"/>
    </source>
</evidence>
<proteinExistence type="inferred from homology"/>
<evidence type="ECO:0000256" key="1">
    <source>
        <dbReference type="ARBA" id="ARBA00007812"/>
    </source>
</evidence>
<dbReference type="InterPro" id="IPR045229">
    <property type="entry name" value="TPP_enz"/>
</dbReference>
<dbReference type="AlphaFoldDB" id="A0A3N1KS51"/>
<protein>
    <submittedName>
        <fullName evidence="7">Acetolactate synthase-1/2/3 large subunit</fullName>
    </submittedName>
</protein>
<dbReference type="GO" id="GO:0009097">
    <property type="term" value="P:isoleucine biosynthetic process"/>
    <property type="evidence" value="ECO:0007669"/>
    <property type="project" value="TreeGrafter"/>
</dbReference>
<dbReference type="FunFam" id="3.40.50.970:FF:000007">
    <property type="entry name" value="Acetolactate synthase"/>
    <property type="match status" value="1"/>
</dbReference>
<comment type="caution">
    <text evidence="7">The sequence shown here is derived from an EMBL/GenBank/DDBJ whole genome shotgun (WGS) entry which is preliminary data.</text>
</comment>
<dbReference type="Pfam" id="PF00205">
    <property type="entry name" value="TPP_enzyme_M"/>
    <property type="match status" value="1"/>
</dbReference>
<evidence type="ECO:0000313" key="8">
    <source>
        <dbReference type="Proteomes" id="UP000278222"/>
    </source>
</evidence>
<dbReference type="SUPFAM" id="SSF52518">
    <property type="entry name" value="Thiamin diphosphate-binding fold (THDP-binding)"/>
    <property type="match status" value="2"/>
</dbReference>
<evidence type="ECO:0000259" key="4">
    <source>
        <dbReference type="Pfam" id="PF00205"/>
    </source>
</evidence>
<dbReference type="GO" id="GO:0009099">
    <property type="term" value="P:L-valine biosynthetic process"/>
    <property type="evidence" value="ECO:0007669"/>
    <property type="project" value="TreeGrafter"/>
</dbReference>
<dbReference type="Gene3D" id="3.40.50.970">
    <property type="match status" value="2"/>
</dbReference>
<dbReference type="PANTHER" id="PTHR18968:SF120">
    <property type="entry name" value="ACETOLACTATE SYNTHASE LARGE SUBUNIT"/>
    <property type="match status" value="1"/>
</dbReference>
<evidence type="ECO:0000313" key="7">
    <source>
        <dbReference type="EMBL" id="ROP81220.1"/>
    </source>
</evidence>
<dbReference type="Pfam" id="PF02775">
    <property type="entry name" value="TPP_enzyme_C"/>
    <property type="match status" value="1"/>
</dbReference>
<dbReference type="GO" id="GO:0000287">
    <property type="term" value="F:magnesium ion binding"/>
    <property type="evidence" value="ECO:0007669"/>
    <property type="project" value="InterPro"/>
</dbReference>
<feature type="domain" description="Thiamine pyrophosphate enzyme TPP-binding" evidence="5">
    <location>
        <begin position="385"/>
        <end position="532"/>
    </location>
</feature>
<keyword evidence="8" id="KW-1185">Reference proteome</keyword>
<dbReference type="Gene3D" id="3.40.50.1220">
    <property type="entry name" value="TPP-binding domain"/>
    <property type="match status" value="1"/>
</dbReference>
<feature type="domain" description="Thiamine pyrophosphate enzyme central" evidence="4">
    <location>
        <begin position="193"/>
        <end position="326"/>
    </location>
</feature>
<dbReference type="OrthoDB" id="4494979at2"/>
<accession>A0A3N1KS51</accession>
<dbReference type="GO" id="GO:0003984">
    <property type="term" value="F:acetolactate synthase activity"/>
    <property type="evidence" value="ECO:0007669"/>
    <property type="project" value="TreeGrafter"/>
</dbReference>
<dbReference type="PANTHER" id="PTHR18968">
    <property type="entry name" value="THIAMINE PYROPHOSPHATE ENZYMES"/>
    <property type="match status" value="1"/>
</dbReference>
<dbReference type="GO" id="GO:0050660">
    <property type="term" value="F:flavin adenine dinucleotide binding"/>
    <property type="evidence" value="ECO:0007669"/>
    <property type="project" value="TreeGrafter"/>
</dbReference>
<dbReference type="InterPro" id="IPR011766">
    <property type="entry name" value="TPP_enzyme_TPP-bd"/>
</dbReference>
<evidence type="ECO:0000259" key="6">
    <source>
        <dbReference type="Pfam" id="PF02776"/>
    </source>
</evidence>
<name>A0A3N1KS51_9PROT</name>
<evidence type="ECO:0000256" key="2">
    <source>
        <dbReference type="ARBA" id="ARBA00023052"/>
    </source>
</evidence>
<keyword evidence="2 3" id="KW-0786">Thiamine pyrophosphate</keyword>